<protein>
    <submittedName>
        <fullName evidence="1">Uncharacterized protein</fullName>
    </submittedName>
</protein>
<gene>
    <name evidence="1" type="ORF">QFC20_000975</name>
</gene>
<dbReference type="Proteomes" id="UP001230649">
    <property type="component" value="Unassembled WGS sequence"/>
</dbReference>
<dbReference type="EMBL" id="JASBWS010000005">
    <property type="protein sequence ID" value="KAJ9115648.1"/>
    <property type="molecule type" value="Genomic_DNA"/>
</dbReference>
<evidence type="ECO:0000313" key="2">
    <source>
        <dbReference type="Proteomes" id="UP001230649"/>
    </source>
</evidence>
<name>A0ACC2WVV8_9TREE</name>
<reference evidence="1" key="1">
    <citation type="submission" date="2023-04" db="EMBL/GenBank/DDBJ databases">
        <title>Draft Genome sequencing of Naganishia species isolated from polar environments using Oxford Nanopore Technology.</title>
        <authorList>
            <person name="Leo P."/>
            <person name="Venkateswaran K."/>
        </authorList>
    </citation>
    <scope>NUCLEOTIDE SEQUENCE</scope>
    <source>
        <strain evidence="1">MNA-CCFEE 5262</strain>
    </source>
</reference>
<accession>A0ACC2WVV8</accession>
<keyword evidence="2" id="KW-1185">Reference proteome</keyword>
<sequence length="701" mass="77870">MSDLDTAIDPREIIDKDPTTRSETSMSGVQKLVAAHDKEEGEIELPKPSRSRDRARSTSRGKSAAAVSHSERTPNDVAKELPDLQQHDAIDVIKPVEAAHQRSQKDEKGQANSVAEVPSTAGIAFSVDDPPDLEALLEERRRKRRELLERLAGTQSGVNSATPSSFEGSTGAQSTGTTAEIRESAAHLGLSTSNSGANTHAPSSPPVEERFELAKDEGKSVNDFEILPREIKADTLDGEAQISAADYNPDDDRKQDDERRKVHDTKANTIHPVEPPTLEEIANGLGEPAIAAGIPNDDDEYEEVEEDVEDEDFDMFAMDEAPKKKRKVLRKKTQISNNVPVPAPVATTLVDNYDDSEGYYRITPGEVLDDGRYKITVNLGKGMFAQVMRAKVLKASNDGEKVGQEVAIKVIRSQESMYIAGRKEAQILSRLVEADPDDKKHIVRLLRTFEHRGHFCLVTESLSMNLRDVIKRFGKDVGLNLRAVRAYAHQIFLALSLMKKCNVIHADLKPDNILVSENKAVLKVCDLGSACDAAEHDITPYLVSRFYRAPEIILGLPYDDSLDMWSIGCTLYELYTGKILFPGKSNNHMLHLMMDLKGKFNHRMIKKAQFGPMHFDDGMNFVSIETDKITGQDVTKTIVISKATRDLKSRLMPPSNVQLRMKDEDLKLLTSFVDLLDKMLMLDPAKRISVRDALLHPFLTG</sequence>
<organism evidence="1 2">
    <name type="scientific">Naganishia adeliensis</name>
    <dbReference type="NCBI Taxonomy" id="92952"/>
    <lineage>
        <taxon>Eukaryota</taxon>
        <taxon>Fungi</taxon>
        <taxon>Dikarya</taxon>
        <taxon>Basidiomycota</taxon>
        <taxon>Agaricomycotina</taxon>
        <taxon>Tremellomycetes</taxon>
        <taxon>Filobasidiales</taxon>
        <taxon>Filobasidiaceae</taxon>
        <taxon>Naganishia</taxon>
    </lineage>
</organism>
<comment type="caution">
    <text evidence="1">The sequence shown here is derived from an EMBL/GenBank/DDBJ whole genome shotgun (WGS) entry which is preliminary data.</text>
</comment>
<proteinExistence type="predicted"/>
<evidence type="ECO:0000313" key="1">
    <source>
        <dbReference type="EMBL" id="KAJ9115648.1"/>
    </source>
</evidence>